<dbReference type="GO" id="GO:1900150">
    <property type="term" value="P:regulation of defense response to fungus"/>
    <property type="evidence" value="ECO:0007669"/>
    <property type="project" value="InterPro"/>
</dbReference>
<protein>
    <recommendedName>
        <fullName evidence="2">Enhanced disease resistance 4-like N-terminal domain-containing protein</fullName>
    </recommendedName>
</protein>
<sequence length="110" mass="12100">MSEAAKVRLVRCPKCEMLSREVLTEYSVYECRNCGAVFRAKNKGVDSGTFSVNSEDERIGASVEKLSERFDKSTNVSDRRTPPPVDPPTAITNGYESDVQSNVSSSSRST</sequence>
<dbReference type="PANTHER" id="PTHR31105:SF42">
    <property type="entry name" value="OS02G0258300 PROTEIN"/>
    <property type="match status" value="1"/>
</dbReference>
<feature type="compositionally biased region" description="Low complexity" evidence="1">
    <location>
        <begin position="97"/>
        <end position="110"/>
    </location>
</feature>
<keyword evidence="4" id="KW-1185">Reference proteome</keyword>
<gene>
    <name evidence="3" type="ORF">MIMGU_mgv1a016709mg</name>
</gene>
<organism evidence="3 4">
    <name type="scientific">Erythranthe guttata</name>
    <name type="common">Yellow monkey flower</name>
    <name type="synonym">Mimulus guttatus</name>
    <dbReference type="NCBI Taxonomy" id="4155"/>
    <lineage>
        <taxon>Eukaryota</taxon>
        <taxon>Viridiplantae</taxon>
        <taxon>Streptophyta</taxon>
        <taxon>Embryophyta</taxon>
        <taxon>Tracheophyta</taxon>
        <taxon>Spermatophyta</taxon>
        <taxon>Magnoliopsida</taxon>
        <taxon>eudicotyledons</taxon>
        <taxon>Gunneridae</taxon>
        <taxon>Pentapetalae</taxon>
        <taxon>asterids</taxon>
        <taxon>lamiids</taxon>
        <taxon>Lamiales</taxon>
        <taxon>Phrymaceae</taxon>
        <taxon>Erythranthe</taxon>
    </lineage>
</organism>
<feature type="compositionally biased region" description="Basic and acidic residues" evidence="1">
    <location>
        <begin position="63"/>
        <end position="81"/>
    </location>
</feature>
<name>A0A022QU51_ERYGU</name>
<dbReference type="EMBL" id="KI630880">
    <property type="protein sequence ID" value="EYU32217.1"/>
    <property type="molecule type" value="Genomic_DNA"/>
</dbReference>
<evidence type="ECO:0000313" key="4">
    <source>
        <dbReference type="Proteomes" id="UP000030748"/>
    </source>
</evidence>
<feature type="region of interest" description="Disordered" evidence="1">
    <location>
        <begin position="63"/>
        <end position="110"/>
    </location>
</feature>
<dbReference type="PhylomeDB" id="A0A022QU51"/>
<dbReference type="Proteomes" id="UP000030748">
    <property type="component" value="Unassembled WGS sequence"/>
</dbReference>
<evidence type="ECO:0000259" key="2">
    <source>
        <dbReference type="Pfam" id="PF22910"/>
    </source>
</evidence>
<feature type="domain" description="Enhanced disease resistance 4-like N-terminal" evidence="2">
    <location>
        <begin position="6"/>
        <end position="40"/>
    </location>
</feature>
<dbReference type="AlphaFoldDB" id="A0A022QU51"/>
<evidence type="ECO:0000313" key="3">
    <source>
        <dbReference type="EMBL" id="EYU32217.1"/>
    </source>
</evidence>
<dbReference type="STRING" id="4155.A0A022QU51"/>
<dbReference type="PANTHER" id="PTHR31105">
    <property type="entry name" value="EXTRA-LARGE G-PROTEIN-LIKE"/>
    <property type="match status" value="1"/>
</dbReference>
<evidence type="ECO:0000256" key="1">
    <source>
        <dbReference type="SAM" id="MobiDB-lite"/>
    </source>
</evidence>
<dbReference type="InterPro" id="IPR055126">
    <property type="entry name" value="EDR4-like_N"/>
</dbReference>
<dbReference type="Pfam" id="PF22910">
    <property type="entry name" value="EDR4-like_1st"/>
    <property type="match status" value="1"/>
</dbReference>
<dbReference type="InterPro" id="IPR040244">
    <property type="entry name" value="EDR4-like"/>
</dbReference>
<reference evidence="3 4" key="1">
    <citation type="journal article" date="2013" name="Proc. Natl. Acad. Sci. U.S.A.">
        <title>Fine-scale variation in meiotic recombination in Mimulus inferred from population shotgun sequencing.</title>
        <authorList>
            <person name="Hellsten U."/>
            <person name="Wright K.M."/>
            <person name="Jenkins J."/>
            <person name="Shu S."/>
            <person name="Yuan Y."/>
            <person name="Wessler S.R."/>
            <person name="Schmutz J."/>
            <person name="Willis J.H."/>
            <person name="Rokhsar D.S."/>
        </authorList>
    </citation>
    <scope>NUCLEOTIDE SEQUENCE [LARGE SCALE GENOMIC DNA]</scope>
    <source>
        <strain evidence="4">cv. DUN x IM62</strain>
    </source>
</reference>
<proteinExistence type="predicted"/>
<accession>A0A022QU51</accession>